<proteinExistence type="predicted"/>
<dbReference type="PANTHER" id="PTHR46054">
    <property type="entry name" value="MATERNAL EFFECT PROTEIN STAUFEN"/>
    <property type="match status" value="1"/>
</dbReference>
<dbReference type="GO" id="GO:0032839">
    <property type="term" value="C:dendrite cytoplasm"/>
    <property type="evidence" value="ECO:0007669"/>
    <property type="project" value="GOC"/>
</dbReference>
<dbReference type="GO" id="GO:0010494">
    <property type="term" value="C:cytoplasmic stress granule"/>
    <property type="evidence" value="ECO:0007669"/>
    <property type="project" value="TreeGrafter"/>
</dbReference>
<keyword evidence="5" id="KW-1185">Reference proteome</keyword>
<dbReference type="Gene3D" id="3.30.160.20">
    <property type="match status" value="1"/>
</dbReference>
<dbReference type="SMART" id="SM00358">
    <property type="entry name" value="DSRM"/>
    <property type="match status" value="1"/>
</dbReference>
<protein>
    <recommendedName>
        <fullName evidence="3">DRBM domain-containing protein</fullName>
    </recommendedName>
</protein>
<dbReference type="Pfam" id="PF00035">
    <property type="entry name" value="dsrm"/>
    <property type="match status" value="1"/>
</dbReference>
<dbReference type="GO" id="GO:0003729">
    <property type="term" value="F:mRNA binding"/>
    <property type="evidence" value="ECO:0007669"/>
    <property type="project" value="TreeGrafter"/>
</dbReference>
<feature type="compositionally biased region" description="Low complexity" evidence="2">
    <location>
        <begin position="70"/>
        <end position="84"/>
    </location>
</feature>
<dbReference type="GO" id="GO:0007281">
    <property type="term" value="P:germ cell development"/>
    <property type="evidence" value="ECO:0007669"/>
    <property type="project" value="TreeGrafter"/>
</dbReference>
<evidence type="ECO:0000313" key="4">
    <source>
        <dbReference type="EMBL" id="CAG9796981.1"/>
    </source>
</evidence>
<feature type="region of interest" description="Disordered" evidence="2">
    <location>
        <begin position="185"/>
        <end position="233"/>
    </location>
</feature>
<dbReference type="InterPro" id="IPR051740">
    <property type="entry name" value="DRBM-containing_protein"/>
</dbReference>
<feature type="compositionally biased region" description="Pro residues" evidence="2">
    <location>
        <begin position="85"/>
        <end position="96"/>
    </location>
</feature>
<feature type="region of interest" description="Disordered" evidence="2">
    <location>
        <begin position="126"/>
        <end position="154"/>
    </location>
</feature>
<name>A0A9N9RHV8_9NEOP</name>
<sequence length="434" mass="46385">MMHHPNMHHQAMSGHPPQHMAGHQGMPGHHQMPPHQLHRENRHVTLTRVPLGPSGGGHGHGHGHAHGHSHGQALGALGGVAVHPAPAPAPPRPPPHAARAMHHPPQHHAAAIPPQQMKPMRRPYGMGGAYGPGAGVLPPPYPPQPRHQPPPHHPHAVTYEAVITAGAKMNGDVYTMVSGPPHVPPAAASEAAAAGAAEARGEGGAGASEGGAGAGGDSEAARPAPPAAANSKEKTPMCLVNELARYNKIKHQYRLTSETGPAHKKVFTVTLRLGDTEEYTAEGSSIKRAQHAAASTALGATSFPPPPPRAPQPHAPAHAHHRHSGDTATAPCHHTTALPRPDQRKKNYSGSNVTKIGRNVVQEPIYRTCRDSVQSKSVEKLRILSGLENYKLINYTGKDPLREEGGLRNSPEFRRRPRRRPRTRFRSSRFRADR</sequence>
<dbReference type="GO" id="GO:0003725">
    <property type="term" value="F:double-stranded RNA binding"/>
    <property type="evidence" value="ECO:0007669"/>
    <property type="project" value="TreeGrafter"/>
</dbReference>
<feature type="compositionally biased region" description="Basic and acidic residues" evidence="2">
    <location>
        <begin position="399"/>
        <end position="414"/>
    </location>
</feature>
<dbReference type="PROSITE" id="PS50137">
    <property type="entry name" value="DS_RBD"/>
    <property type="match status" value="1"/>
</dbReference>
<dbReference type="GO" id="GO:0010468">
    <property type="term" value="P:regulation of gene expression"/>
    <property type="evidence" value="ECO:0007669"/>
    <property type="project" value="UniProtKB-ARBA"/>
</dbReference>
<dbReference type="GO" id="GO:0035418">
    <property type="term" value="P:protein localization to synapse"/>
    <property type="evidence" value="ECO:0007669"/>
    <property type="project" value="TreeGrafter"/>
</dbReference>
<feature type="compositionally biased region" description="Pro residues" evidence="2">
    <location>
        <begin position="303"/>
        <end position="314"/>
    </location>
</feature>
<feature type="region of interest" description="Disordered" evidence="2">
    <location>
        <begin position="396"/>
        <end position="434"/>
    </location>
</feature>
<feature type="compositionally biased region" description="Low complexity" evidence="2">
    <location>
        <begin position="186"/>
        <end position="198"/>
    </location>
</feature>
<dbReference type="AlphaFoldDB" id="A0A9N9RHV8"/>
<dbReference type="CDD" id="cd19857">
    <property type="entry name" value="DSRM_STAU_rpt1"/>
    <property type="match status" value="1"/>
</dbReference>
<dbReference type="InterPro" id="IPR014720">
    <property type="entry name" value="dsRBD_dom"/>
</dbReference>
<evidence type="ECO:0000313" key="5">
    <source>
        <dbReference type="Proteomes" id="UP001153714"/>
    </source>
</evidence>
<feature type="region of interest" description="Disordered" evidence="2">
    <location>
        <begin position="281"/>
        <end position="355"/>
    </location>
</feature>
<dbReference type="GO" id="GO:0005886">
    <property type="term" value="C:plasma membrane"/>
    <property type="evidence" value="ECO:0007669"/>
    <property type="project" value="TreeGrafter"/>
</dbReference>
<feature type="region of interest" description="Disordered" evidence="2">
    <location>
        <begin position="47"/>
        <end position="109"/>
    </location>
</feature>
<dbReference type="EMBL" id="OU893340">
    <property type="protein sequence ID" value="CAG9796981.1"/>
    <property type="molecule type" value="Genomic_DNA"/>
</dbReference>
<dbReference type="GO" id="GO:0098964">
    <property type="term" value="P:anterograde dendritic transport of messenger ribonucleoprotein complex"/>
    <property type="evidence" value="ECO:0007669"/>
    <property type="project" value="TreeGrafter"/>
</dbReference>
<reference evidence="4" key="2">
    <citation type="submission" date="2022-10" db="EMBL/GenBank/DDBJ databases">
        <authorList>
            <consortium name="ENA_rothamsted_submissions"/>
            <consortium name="culmorum"/>
            <person name="King R."/>
        </authorList>
    </citation>
    <scope>NUCLEOTIDE SEQUENCE</scope>
</reference>
<feature type="region of interest" description="Disordered" evidence="2">
    <location>
        <begin position="1"/>
        <end position="35"/>
    </location>
</feature>
<evidence type="ECO:0000256" key="1">
    <source>
        <dbReference type="PROSITE-ProRule" id="PRU00266"/>
    </source>
</evidence>
<evidence type="ECO:0000259" key="3">
    <source>
        <dbReference type="PROSITE" id="PS50137"/>
    </source>
</evidence>
<organism evidence="4 5">
    <name type="scientific">Diatraea saccharalis</name>
    <name type="common">sugarcane borer</name>
    <dbReference type="NCBI Taxonomy" id="40085"/>
    <lineage>
        <taxon>Eukaryota</taxon>
        <taxon>Metazoa</taxon>
        <taxon>Ecdysozoa</taxon>
        <taxon>Arthropoda</taxon>
        <taxon>Hexapoda</taxon>
        <taxon>Insecta</taxon>
        <taxon>Pterygota</taxon>
        <taxon>Neoptera</taxon>
        <taxon>Endopterygota</taxon>
        <taxon>Lepidoptera</taxon>
        <taxon>Glossata</taxon>
        <taxon>Ditrysia</taxon>
        <taxon>Pyraloidea</taxon>
        <taxon>Crambidae</taxon>
        <taxon>Crambinae</taxon>
        <taxon>Diatraea</taxon>
    </lineage>
</organism>
<feature type="compositionally biased region" description="Gly residues" evidence="2">
    <location>
        <begin position="202"/>
        <end position="216"/>
    </location>
</feature>
<feature type="compositionally biased region" description="Pro residues" evidence="2">
    <location>
        <begin position="137"/>
        <end position="148"/>
    </location>
</feature>
<dbReference type="PANTHER" id="PTHR46054:SF3">
    <property type="entry name" value="MATERNAL EFFECT PROTEIN STAUFEN"/>
    <property type="match status" value="1"/>
</dbReference>
<evidence type="ECO:0000256" key="2">
    <source>
        <dbReference type="SAM" id="MobiDB-lite"/>
    </source>
</evidence>
<dbReference type="GO" id="GO:0043025">
    <property type="term" value="C:neuronal cell body"/>
    <property type="evidence" value="ECO:0007669"/>
    <property type="project" value="TreeGrafter"/>
</dbReference>
<feature type="compositionally biased region" description="Basic residues" evidence="2">
    <location>
        <begin position="59"/>
        <end position="69"/>
    </location>
</feature>
<feature type="compositionally biased region" description="Basic residues" evidence="2">
    <location>
        <begin position="415"/>
        <end position="434"/>
    </location>
</feature>
<accession>A0A9N9RHV8</accession>
<dbReference type="SUPFAM" id="SSF54768">
    <property type="entry name" value="dsRNA-binding domain-like"/>
    <property type="match status" value="1"/>
</dbReference>
<keyword evidence="1" id="KW-0694">RNA-binding</keyword>
<feature type="domain" description="DRBM" evidence="3">
    <location>
        <begin position="235"/>
        <end position="303"/>
    </location>
</feature>
<dbReference type="Proteomes" id="UP001153714">
    <property type="component" value="Chromosome 9"/>
</dbReference>
<dbReference type="OrthoDB" id="10037267at2759"/>
<dbReference type="GO" id="GO:0008298">
    <property type="term" value="P:intracellular mRNA localization"/>
    <property type="evidence" value="ECO:0007669"/>
    <property type="project" value="TreeGrafter"/>
</dbReference>
<reference evidence="4" key="1">
    <citation type="submission" date="2021-12" db="EMBL/GenBank/DDBJ databases">
        <authorList>
            <person name="King R."/>
        </authorList>
    </citation>
    <scope>NUCLEOTIDE SEQUENCE</scope>
</reference>
<gene>
    <name evidence="4" type="ORF">DIATSA_LOCUS14121</name>
</gene>